<evidence type="ECO:0000256" key="10">
    <source>
        <dbReference type="RuleBase" id="RU362132"/>
    </source>
</evidence>
<evidence type="ECO:0000256" key="8">
    <source>
        <dbReference type="ARBA" id="ARBA00048738"/>
    </source>
</evidence>
<evidence type="ECO:0000256" key="4">
    <source>
        <dbReference type="ARBA" id="ARBA00018936"/>
    </source>
</evidence>
<comment type="catalytic activity">
    <reaction evidence="9">
        <text>(2R)-hydroxyhexadecanoyl-CoA = pentadecanal + formyl-CoA</text>
        <dbReference type="Rhea" id="RHEA:55212"/>
        <dbReference type="ChEBI" id="CHEBI:17302"/>
        <dbReference type="ChEBI" id="CHEBI:57376"/>
        <dbReference type="ChEBI" id="CHEBI:138654"/>
    </reaction>
    <physiologicalReaction direction="left-to-right" evidence="9">
        <dbReference type="Rhea" id="RHEA:55213"/>
    </physiologicalReaction>
</comment>
<gene>
    <name evidence="14" type="ORF">GPUH_LOCUS15363</name>
</gene>
<dbReference type="Proteomes" id="UP000271098">
    <property type="component" value="Unassembled WGS sequence"/>
</dbReference>
<protein>
    <recommendedName>
        <fullName evidence="4">2-hydroxyacyl-CoA lyase 2</fullName>
    </recommendedName>
    <alternativeName>
        <fullName evidence="7">IlvB-like protein</fullName>
    </alternativeName>
</protein>
<accession>A0A3P7MTH5</accession>
<evidence type="ECO:0000313" key="14">
    <source>
        <dbReference type="EMBL" id="VDN25858.1"/>
    </source>
</evidence>
<evidence type="ECO:0000256" key="6">
    <source>
        <dbReference type="ARBA" id="ARBA00023052"/>
    </source>
</evidence>
<evidence type="ECO:0000256" key="5">
    <source>
        <dbReference type="ARBA" id="ARBA00022723"/>
    </source>
</evidence>
<proteinExistence type="inferred from homology"/>
<dbReference type="OrthoDB" id="16262at2759"/>
<evidence type="ECO:0000256" key="1">
    <source>
        <dbReference type="ARBA" id="ARBA00001946"/>
    </source>
</evidence>
<dbReference type="GO" id="GO:0050660">
    <property type="term" value="F:flavin adenine dinucleotide binding"/>
    <property type="evidence" value="ECO:0007669"/>
    <property type="project" value="TreeGrafter"/>
</dbReference>
<evidence type="ECO:0000256" key="7">
    <source>
        <dbReference type="ARBA" id="ARBA00030510"/>
    </source>
</evidence>
<dbReference type="Gene3D" id="3.40.50.970">
    <property type="match status" value="3"/>
</dbReference>
<dbReference type="InterPro" id="IPR011766">
    <property type="entry name" value="TPP_enzyme_TPP-bd"/>
</dbReference>
<dbReference type="EMBL" id="UYRT01082341">
    <property type="protein sequence ID" value="VDN25858.1"/>
    <property type="molecule type" value="Genomic_DNA"/>
</dbReference>
<dbReference type="InterPro" id="IPR000399">
    <property type="entry name" value="TPP-bd_CS"/>
</dbReference>
<evidence type="ECO:0000259" key="13">
    <source>
        <dbReference type="Pfam" id="PF02776"/>
    </source>
</evidence>
<dbReference type="InterPro" id="IPR029035">
    <property type="entry name" value="DHS-like_NAD/FAD-binding_dom"/>
</dbReference>
<dbReference type="GO" id="GO:0005948">
    <property type="term" value="C:acetolactate synthase complex"/>
    <property type="evidence" value="ECO:0007669"/>
    <property type="project" value="TreeGrafter"/>
</dbReference>
<dbReference type="Pfam" id="PF02776">
    <property type="entry name" value="TPP_enzyme_N"/>
    <property type="match status" value="1"/>
</dbReference>
<feature type="domain" description="Thiamine pyrophosphate enzyme TPP-binding" evidence="12">
    <location>
        <begin position="368"/>
        <end position="495"/>
    </location>
</feature>
<dbReference type="GO" id="GO:0030976">
    <property type="term" value="F:thiamine pyrophosphate binding"/>
    <property type="evidence" value="ECO:0007669"/>
    <property type="project" value="InterPro"/>
</dbReference>
<evidence type="ECO:0000259" key="11">
    <source>
        <dbReference type="Pfam" id="PF00205"/>
    </source>
</evidence>
<dbReference type="InterPro" id="IPR012000">
    <property type="entry name" value="Thiamin_PyroP_enz_cen_dom"/>
</dbReference>
<dbReference type="GO" id="GO:0009099">
    <property type="term" value="P:L-valine biosynthetic process"/>
    <property type="evidence" value="ECO:0007669"/>
    <property type="project" value="TreeGrafter"/>
</dbReference>
<keyword evidence="6 10" id="KW-0786">Thiamine pyrophosphate</keyword>
<reference evidence="14 15" key="1">
    <citation type="submission" date="2018-11" db="EMBL/GenBank/DDBJ databases">
        <authorList>
            <consortium name="Pathogen Informatics"/>
        </authorList>
    </citation>
    <scope>NUCLEOTIDE SEQUENCE [LARGE SCALE GENOMIC DNA]</scope>
</reference>
<keyword evidence="15" id="KW-1185">Reference proteome</keyword>
<dbReference type="CDD" id="cd02004">
    <property type="entry name" value="TPP_BZL_OCoD_HPCL"/>
    <property type="match status" value="1"/>
</dbReference>
<keyword evidence="5" id="KW-0479">Metal-binding</keyword>
<feature type="domain" description="Thiamine pyrophosphate enzyme N-terminal TPP-binding" evidence="13">
    <location>
        <begin position="5"/>
        <end position="48"/>
    </location>
</feature>
<dbReference type="PROSITE" id="PS00187">
    <property type="entry name" value="TPP_ENZYMES"/>
    <property type="match status" value="1"/>
</dbReference>
<comment type="cofactor">
    <cofactor evidence="1">
        <name>Mg(2+)</name>
        <dbReference type="ChEBI" id="CHEBI:18420"/>
    </cofactor>
</comment>
<dbReference type="GO" id="GO:0000287">
    <property type="term" value="F:magnesium ion binding"/>
    <property type="evidence" value="ECO:0007669"/>
    <property type="project" value="InterPro"/>
</dbReference>
<dbReference type="GO" id="GO:0003984">
    <property type="term" value="F:acetolactate synthase activity"/>
    <property type="evidence" value="ECO:0007669"/>
    <property type="project" value="TreeGrafter"/>
</dbReference>
<comment type="cofactor">
    <cofactor evidence="2">
        <name>thiamine diphosphate</name>
        <dbReference type="ChEBI" id="CHEBI:58937"/>
    </cofactor>
</comment>
<dbReference type="SUPFAM" id="SSF52467">
    <property type="entry name" value="DHS-like NAD/FAD-binding domain"/>
    <property type="match status" value="1"/>
</dbReference>
<dbReference type="PANTHER" id="PTHR18968:SF166">
    <property type="entry name" value="2-HYDROXYACYL-COA LYASE 2"/>
    <property type="match status" value="1"/>
</dbReference>
<feature type="domain" description="Thiamine pyrophosphate enzyme central" evidence="11">
    <location>
        <begin position="169"/>
        <end position="299"/>
    </location>
</feature>
<dbReference type="PANTHER" id="PTHR18968">
    <property type="entry name" value="THIAMINE PYROPHOSPHATE ENZYMES"/>
    <property type="match status" value="1"/>
</dbReference>
<evidence type="ECO:0000313" key="15">
    <source>
        <dbReference type="Proteomes" id="UP000271098"/>
    </source>
</evidence>
<evidence type="ECO:0000256" key="9">
    <source>
        <dbReference type="ARBA" id="ARBA00048767"/>
    </source>
</evidence>
<dbReference type="GO" id="GO:0009097">
    <property type="term" value="P:isoleucine biosynthetic process"/>
    <property type="evidence" value="ECO:0007669"/>
    <property type="project" value="TreeGrafter"/>
</dbReference>
<dbReference type="Pfam" id="PF00205">
    <property type="entry name" value="TPP_enzyme_M"/>
    <property type="match status" value="1"/>
</dbReference>
<dbReference type="SUPFAM" id="SSF52518">
    <property type="entry name" value="Thiamin diphosphate-binding fold (THDP-binding)"/>
    <property type="match status" value="2"/>
</dbReference>
<dbReference type="InterPro" id="IPR012001">
    <property type="entry name" value="Thiamin_PyroP_enz_TPP-bd_dom"/>
</dbReference>
<sequence length="532" mass="57765">MVAAENLGIRVLDTRHEATAVFAADAVARLRRGFGVAVVTAGPGAAPTLLQKRGALQDIDQITLMRPLCKYVARITRVKEIIPILKEAICVAQSGTPGPVFVEMPVDVLYPYGLVIKEVGVFKDATSLAHKARNLYLMAHICRQFGGNWFAQELTPRIVTVPLPNDSDIQKATDLLLKAKKPVMIMGSQAVLPPTDLYDLVSAVKHIGIPVYLGGMSRGLLGVDCTIQMHYCRKENLKEADLIILAGTVCDFRLSYGHDLSRHAAVVAVNRSSSQLFRNEGQFWRVTLAIQADVATTLVHISRRLYYTEKQHALIAQWVNDLKKKDEAKIAENVGKMRNKYIGDRINPLRLLSLINEVLPKDALLIADGGDFVASAAYIVRPRGPLQWLDPGAFGTLGVGAGFALGARVVHPNRPVVILFGDGACGFSFMDLDTFVRHKLGVLVFIGNDACWSQIARGQLAMFNSSVAVNLLDTRYDNVAAALGAAGKLISPENGLTRVQFEELFASAALGETVVANVLIGKTDFRAGSMSV</sequence>
<evidence type="ECO:0000256" key="2">
    <source>
        <dbReference type="ARBA" id="ARBA00001964"/>
    </source>
</evidence>
<dbReference type="AlphaFoldDB" id="A0A3P7MTH5"/>
<dbReference type="Pfam" id="PF02775">
    <property type="entry name" value="TPP_enzyme_C"/>
    <property type="match status" value="1"/>
</dbReference>
<dbReference type="InterPro" id="IPR045229">
    <property type="entry name" value="TPP_enz"/>
</dbReference>
<organism evidence="14 15">
    <name type="scientific">Gongylonema pulchrum</name>
    <dbReference type="NCBI Taxonomy" id="637853"/>
    <lineage>
        <taxon>Eukaryota</taxon>
        <taxon>Metazoa</taxon>
        <taxon>Ecdysozoa</taxon>
        <taxon>Nematoda</taxon>
        <taxon>Chromadorea</taxon>
        <taxon>Rhabditida</taxon>
        <taxon>Spirurina</taxon>
        <taxon>Spiruromorpha</taxon>
        <taxon>Spiruroidea</taxon>
        <taxon>Gongylonematidae</taxon>
        <taxon>Gongylonema</taxon>
    </lineage>
</organism>
<evidence type="ECO:0000256" key="3">
    <source>
        <dbReference type="ARBA" id="ARBA00007812"/>
    </source>
</evidence>
<dbReference type="Gene3D" id="3.40.50.1220">
    <property type="entry name" value="TPP-binding domain"/>
    <property type="match status" value="1"/>
</dbReference>
<comment type="catalytic activity">
    <reaction evidence="8">
        <text>2-hydroxyoctadecanoyl-CoA = heptadecanal + formyl-CoA</text>
        <dbReference type="Rhea" id="RHEA:55196"/>
        <dbReference type="ChEBI" id="CHEBI:57376"/>
        <dbReference type="ChEBI" id="CHEBI:74116"/>
        <dbReference type="ChEBI" id="CHEBI:138631"/>
    </reaction>
    <physiologicalReaction direction="left-to-right" evidence="8">
        <dbReference type="Rhea" id="RHEA:55197"/>
    </physiologicalReaction>
</comment>
<evidence type="ECO:0000259" key="12">
    <source>
        <dbReference type="Pfam" id="PF02775"/>
    </source>
</evidence>
<name>A0A3P7MTH5_9BILA</name>
<dbReference type="InterPro" id="IPR029061">
    <property type="entry name" value="THDP-binding"/>
</dbReference>
<dbReference type="CDD" id="cd07035">
    <property type="entry name" value="TPP_PYR_POX_like"/>
    <property type="match status" value="1"/>
</dbReference>
<comment type="similarity">
    <text evidence="3 10">Belongs to the TPP enzyme family.</text>
</comment>